<dbReference type="EMBL" id="CP073633">
    <property type="protein sequence ID" value="WHQ68536.1"/>
    <property type="molecule type" value="Genomic_DNA"/>
</dbReference>
<dbReference type="Proteomes" id="UP001223720">
    <property type="component" value="Chromosome"/>
</dbReference>
<name>A0AAX3WAZ6_METEX</name>
<organism evidence="1 2">
    <name type="scientific">Methylorubrum extorquens</name>
    <name type="common">Methylobacterium dichloromethanicum</name>
    <name type="synonym">Methylobacterium extorquens</name>
    <dbReference type="NCBI Taxonomy" id="408"/>
    <lineage>
        <taxon>Bacteria</taxon>
        <taxon>Pseudomonadati</taxon>
        <taxon>Pseudomonadota</taxon>
        <taxon>Alphaproteobacteria</taxon>
        <taxon>Hyphomicrobiales</taxon>
        <taxon>Methylobacteriaceae</taxon>
        <taxon>Methylorubrum</taxon>
    </lineage>
</organism>
<dbReference type="RefSeq" id="WP_283535145.1">
    <property type="nucleotide sequence ID" value="NZ_CP073633.1"/>
</dbReference>
<sequence>MALLRACQAATPGRDGERERREAILDAWAGGMDAPQIGATLGMRWKTVSMVVFRARARGDGRAVRRQHDCRDGLSTPYRRTLDRLDRLYGVTASIPDLHA</sequence>
<accession>A0AAX3WAZ6</accession>
<proteinExistence type="predicted"/>
<gene>
    <name evidence="1" type="ORF">KEC54_19420</name>
</gene>
<protein>
    <submittedName>
        <fullName evidence="1">Uncharacterized protein</fullName>
    </submittedName>
</protein>
<evidence type="ECO:0000313" key="2">
    <source>
        <dbReference type="Proteomes" id="UP001223720"/>
    </source>
</evidence>
<dbReference type="AlphaFoldDB" id="A0AAX3WAZ6"/>
<evidence type="ECO:0000313" key="1">
    <source>
        <dbReference type="EMBL" id="WHQ68536.1"/>
    </source>
</evidence>
<reference evidence="1" key="1">
    <citation type="journal article" date="2022" name="Biotechnol. Bioprocess Eng.">
        <title>Pan-genome Analysis Reveals Comparative Genomic Features of Central Metabolic Pathways in Methylorubrum extorquens.</title>
        <authorList>
            <person name="Lee G.M."/>
            <person name="Scott-Nevros Z.K."/>
            <person name="Lee S.-M."/>
            <person name="Kim D."/>
        </authorList>
    </citation>
    <scope>NUCLEOTIDE SEQUENCE</scope>
    <source>
        <strain evidence="1">ATCC 55366</strain>
    </source>
</reference>